<organism evidence="4 5">
    <name type="scientific">Campylobacter novaezeelandiae</name>
    <dbReference type="NCBI Taxonomy" id="2267891"/>
    <lineage>
        <taxon>Bacteria</taxon>
        <taxon>Pseudomonadati</taxon>
        <taxon>Campylobacterota</taxon>
        <taxon>Epsilonproteobacteria</taxon>
        <taxon>Campylobacterales</taxon>
        <taxon>Campylobacteraceae</taxon>
        <taxon>Campylobacter</taxon>
    </lineage>
</organism>
<gene>
    <name evidence="3" type="primary">smpB</name>
    <name evidence="4" type="ORF">DU473_05635</name>
</gene>
<dbReference type="GO" id="GO:0005829">
    <property type="term" value="C:cytosol"/>
    <property type="evidence" value="ECO:0007669"/>
    <property type="project" value="TreeGrafter"/>
</dbReference>
<reference evidence="4 5" key="1">
    <citation type="submission" date="2018-07" db="EMBL/GenBank/DDBJ databases">
        <title>Campylobacter zealandensis sp. nov., isolated from birds and water in New Zealand.</title>
        <authorList>
            <person name="Wilkinson D.A."/>
            <person name="Biggs P.J."/>
            <person name="French N.P."/>
            <person name="Midwinter A.C."/>
        </authorList>
    </citation>
    <scope>NUCLEOTIDE SEQUENCE [LARGE SCALE GENOMIC DNA]</scope>
    <source>
        <strain evidence="4 5">B423b</strain>
    </source>
</reference>
<proteinExistence type="inferred from homology"/>
<dbReference type="NCBIfam" id="NF003843">
    <property type="entry name" value="PRK05422.1"/>
    <property type="match status" value="1"/>
</dbReference>
<dbReference type="GO" id="GO:0070929">
    <property type="term" value="P:trans-translation"/>
    <property type="evidence" value="ECO:0007669"/>
    <property type="project" value="UniProtKB-UniRule"/>
</dbReference>
<evidence type="ECO:0000313" key="5">
    <source>
        <dbReference type="Proteomes" id="UP000292583"/>
    </source>
</evidence>
<dbReference type="InterPro" id="IPR000037">
    <property type="entry name" value="SsrA-bd_prot"/>
</dbReference>
<evidence type="ECO:0000256" key="2">
    <source>
        <dbReference type="ARBA" id="ARBA00022884"/>
    </source>
</evidence>
<dbReference type="Proteomes" id="UP000292583">
    <property type="component" value="Unassembled WGS sequence"/>
</dbReference>
<evidence type="ECO:0000313" key="4">
    <source>
        <dbReference type="EMBL" id="TBR80510.1"/>
    </source>
</evidence>
<dbReference type="EMBL" id="QPGR01000009">
    <property type="protein sequence ID" value="TBR80510.1"/>
    <property type="molecule type" value="Genomic_DNA"/>
</dbReference>
<dbReference type="SUPFAM" id="SSF74982">
    <property type="entry name" value="Small protein B (SmpB)"/>
    <property type="match status" value="1"/>
</dbReference>
<dbReference type="NCBIfam" id="TIGR00086">
    <property type="entry name" value="smpB"/>
    <property type="match status" value="1"/>
</dbReference>
<protein>
    <recommendedName>
        <fullName evidence="3">SsrA-binding protein</fullName>
    </recommendedName>
    <alternativeName>
        <fullName evidence="3">Small protein B</fullName>
    </alternativeName>
</protein>
<dbReference type="AlphaFoldDB" id="A0A4Q9JVW4"/>
<dbReference type="PANTHER" id="PTHR30308:SF2">
    <property type="entry name" value="SSRA-BINDING PROTEIN"/>
    <property type="match status" value="1"/>
</dbReference>
<dbReference type="HAMAP" id="MF_00023">
    <property type="entry name" value="SmpB"/>
    <property type="match status" value="1"/>
</dbReference>
<sequence length="152" mass="17419">MKKNIARNKKALFDYAILETFEAGIVLKGSEVVALRQARTNLKDSFVRIIKGELYLLNAHISHLNTTHSHYKHEERAPRKLLMHRKQIDKLLGKVSVEGYTLVILDLYFNVKNKVKATLALAKGKNLHDKRESLKKKQADLEAKIAIKNYKG</sequence>
<comment type="similarity">
    <text evidence="3">Belongs to the SmpB family.</text>
</comment>
<comment type="caution">
    <text evidence="4">The sequence shown here is derived from an EMBL/GenBank/DDBJ whole genome shotgun (WGS) entry which is preliminary data.</text>
</comment>
<dbReference type="CDD" id="cd09294">
    <property type="entry name" value="SmpB"/>
    <property type="match status" value="1"/>
</dbReference>
<accession>A0A4Q9JVW4</accession>
<name>A0A4Q9JVW4_9BACT</name>
<dbReference type="GO" id="GO:0003723">
    <property type="term" value="F:RNA binding"/>
    <property type="evidence" value="ECO:0007669"/>
    <property type="project" value="UniProtKB-UniRule"/>
</dbReference>
<evidence type="ECO:0000256" key="3">
    <source>
        <dbReference type="HAMAP-Rule" id="MF_00023"/>
    </source>
</evidence>
<keyword evidence="2 3" id="KW-0694">RNA-binding</keyword>
<dbReference type="OrthoDB" id="9805462at2"/>
<dbReference type="Pfam" id="PF01668">
    <property type="entry name" value="SmpB"/>
    <property type="match status" value="1"/>
</dbReference>
<comment type="function">
    <text evidence="3">Required for rescue of stalled ribosomes mediated by trans-translation. Binds to transfer-messenger RNA (tmRNA), required for stable association of tmRNA with ribosomes. tmRNA and SmpB together mimic tRNA shape, replacing the anticodon stem-loop with SmpB. tmRNA is encoded by the ssrA gene; the 2 termini fold to resemble tRNA(Ala) and it encodes a 'tag peptide', a short internal open reading frame. During trans-translation Ala-aminoacylated tmRNA acts like a tRNA, entering the A-site of stalled ribosomes, displacing the stalled mRNA. The ribosome then switches to translate the ORF on the tmRNA; the nascent peptide is terminated with the 'tag peptide' encoded by the tmRNA and targeted for degradation. The ribosome is freed to recommence translation, which seems to be the essential function of trans-translation.</text>
</comment>
<keyword evidence="1 3" id="KW-0963">Cytoplasm</keyword>
<keyword evidence="5" id="KW-1185">Reference proteome</keyword>
<dbReference type="Gene3D" id="2.40.280.10">
    <property type="match status" value="1"/>
</dbReference>
<dbReference type="InterPro" id="IPR023620">
    <property type="entry name" value="SmpB"/>
</dbReference>
<evidence type="ECO:0000256" key="1">
    <source>
        <dbReference type="ARBA" id="ARBA00022490"/>
    </source>
</evidence>
<dbReference type="PANTHER" id="PTHR30308">
    <property type="entry name" value="TMRNA-BINDING COMPONENT OF TRANS-TRANSLATION TAGGING COMPLEX"/>
    <property type="match status" value="1"/>
</dbReference>
<dbReference type="RefSeq" id="WP_131165670.1">
    <property type="nucleotide sequence ID" value="NZ_CP076657.1"/>
</dbReference>
<dbReference type="GO" id="GO:0070930">
    <property type="term" value="P:trans-translation-dependent protein tagging"/>
    <property type="evidence" value="ECO:0007669"/>
    <property type="project" value="TreeGrafter"/>
</dbReference>
<comment type="subcellular location">
    <subcellularLocation>
        <location evidence="3">Cytoplasm</location>
    </subcellularLocation>
    <text evidence="3">The tmRNA-SmpB complex associates with stalled 70S ribosomes.</text>
</comment>